<gene>
    <name evidence="8" type="ORF">TWF730_000526</name>
</gene>
<feature type="region of interest" description="Disordered" evidence="5">
    <location>
        <begin position="126"/>
        <end position="149"/>
    </location>
</feature>
<name>A0AAV9VN39_9PEZI</name>
<dbReference type="Pfam" id="PF00082">
    <property type="entry name" value="Peptidase_S8"/>
    <property type="match status" value="1"/>
</dbReference>
<dbReference type="GO" id="GO:0006508">
    <property type="term" value="P:proteolysis"/>
    <property type="evidence" value="ECO:0007669"/>
    <property type="project" value="UniProtKB-KW"/>
</dbReference>
<keyword evidence="3" id="KW-0378">Hydrolase</keyword>
<keyword evidence="2" id="KW-0645">Protease</keyword>
<feature type="domain" description="Peptidase S8/S53" evidence="7">
    <location>
        <begin position="196"/>
        <end position="483"/>
    </location>
</feature>
<dbReference type="Gene3D" id="3.40.50.200">
    <property type="entry name" value="Peptidase S8/S53 domain"/>
    <property type="match status" value="1"/>
</dbReference>
<protein>
    <recommendedName>
        <fullName evidence="7">Peptidase S8/S53 domain-containing protein</fullName>
    </recommendedName>
</protein>
<proteinExistence type="inferred from homology"/>
<evidence type="ECO:0000256" key="5">
    <source>
        <dbReference type="SAM" id="MobiDB-lite"/>
    </source>
</evidence>
<dbReference type="GO" id="GO:0004252">
    <property type="term" value="F:serine-type endopeptidase activity"/>
    <property type="evidence" value="ECO:0007669"/>
    <property type="project" value="InterPro"/>
</dbReference>
<evidence type="ECO:0000256" key="2">
    <source>
        <dbReference type="ARBA" id="ARBA00022670"/>
    </source>
</evidence>
<dbReference type="InterPro" id="IPR036852">
    <property type="entry name" value="Peptidase_S8/S53_dom_sf"/>
</dbReference>
<evidence type="ECO:0000256" key="6">
    <source>
        <dbReference type="SAM" id="SignalP"/>
    </source>
</evidence>
<evidence type="ECO:0000256" key="1">
    <source>
        <dbReference type="ARBA" id="ARBA00011073"/>
    </source>
</evidence>
<comment type="caution">
    <text evidence="8">The sequence shown here is derived from an EMBL/GenBank/DDBJ whole genome shotgun (WGS) entry which is preliminary data.</text>
</comment>
<evidence type="ECO:0000256" key="4">
    <source>
        <dbReference type="ARBA" id="ARBA00022825"/>
    </source>
</evidence>
<dbReference type="PANTHER" id="PTHR43806:SF11">
    <property type="entry name" value="CEREVISIN-RELATED"/>
    <property type="match status" value="1"/>
</dbReference>
<dbReference type="Proteomes" id="UP001373714">
    <property type="component" value="Unassembled WGS sequence"/>
</dbReference>
<feature type="signal peptide" evidence="6">
    <location>
        <begin position="1"/>
        <end position="28"/>
    </location>
</feature>
<keyword evidence="4" id="KW-0720">Serine protease</keyword>
<feature type="region of interest" description="Disordered" evidence="5">
    <location>
        <begin position="525"/>
        <end position="567"/>
    </location>
</feature>
<dbReference type="PRINTS" id="PR00723">
    <property type="entry name" value="SUBTILISIN"/>
</dbReference>
<sequence length="587" mass="64748">MGGLRHATRLFTFTLFCIILHLPYPVNSKLTEHYFKIGTNEQERTFWGYVIKPTERFHEEELQKFRDAAVQYAAPPRWLGVQKVGGLTPFIHWAGARLPGQGDGPPLDLRAFFEFENDHEKIKRTENGLIEGESPLERNASRDVANSSAGINNKRDTDVVLIKLKTIQKDRLMISQAPGVSLEDMPGYEFIYEDAGEGVLAYVIDTGCNPSDESFLHHKYQLLDIDSTSWIYSGPLPSDEKSDDDFPNALGKGNIPEYLADGNLWGYHGTATASKLVGWGYGHAPSVDLHIVKVHTGRNYLFPEWAFLDPLLKIYDNIIAKLEDDVNRDIKGAVISASISILLTSETRKGSSWNTLCIDMLLELLQKFEIIDPKVYFITPTGNKDTGEPIITEPVASILEAKVKNERSFAQCIVVGGVELDGSTIYQDHPYVDFYAPANHIPLPLPPLDPNPEYADIFASRLIPGTGTSLAAPTVAGLLASLIGIGIKDPVSQLKKWAYPRIEGGHDVVWNGVTKEMWGSTSWDGIETSDTGIPVDVRGGGGGDGKGRKRPPSSESSGSGKDLDMEAALKKGLHRKLPQKLLKYPVP</sequence>
<dbReference type="PROSITE" id="PS00138">
    <property type="entry name" value="SUBTILASE_SER"/>
    <property type="match status" value="1"/>
</dbReference>
<dbReference type="SUPFAM" id="SSF52743">
    <property type="entry name" value="Subtilisin-like"/>
    <property type="match status" value="1"/>
</dbReference>
<keyword evidence="9" id="KW-1185">Reference proteome</keyword>
<dbReference type="PANTHER" id="PTHR43806">
    <property type="entry name" value="PEPTIDASE S8"/>
    <property type="match status" value="1"/>
</dbReference>
<accession>A0AAV9VN39</accession>
<dbReference type="CDD" id="cd00306">
    <property type="entry name" value="Peptidases_S8_S53"/>
    <property type="match status" value="1"/>
</dbReference>
<evidence type="ECO:0000256" key="3">
    <source>
        <dbReference type="ARBA" id="ARBA00022801"/>
    </source>
</evidence>
<dbReference type="InterPro" id="IPR015500">
    <property type="entry name" value="Peptidase_S8_subtilisin-rel"/>
</dbReference>
<comment type="similarity">
    <text evidence="1">Belongs to the peptidase S8 family.</text>
</comment>
<keyword evidence="6" id="KW-0732">Signal</keyword>
<organism evidence="8 9">
    <name type="scientific">Orbilia blumenaviensis</name>
    <dbReference type="NCBI Taxonomy" id="1796055"/>
    <lineage>
        <taxon>Eukaryota</taxon>
        <taxon>Fungi</taxon>
        <taxon>Dikarya</taxon>
        <taxon>Ascomycota</taxon>
        <taxon>Pezizomycotina</taxon>
        <taxon>Orbiliomycetes</taxon>
        <taxon>Orbiliales</taxon>
        <taxon>Orbiliaceae</taxon>
        <taxon>Orbilia</taxon>
    </lineage>
</organism>
<dbReference type="InterPro" id="IPR050131">
    <property type="entry name" value="Peptidase_S8_subtilisin-like"/>
</dbReference>
<dbReference type="InterPro" id="IPR000209">
    <property type="entry name" value="Peptidase_S8/S53_dom"/>
</dbReference>
<feature type="chain" id="PRO_5043990241" description="Peptidase S8/S53 domain-containing protein" evidence="6">
    <location>
        <begin position="29"/>
        <end position="587"/>
    </location>
</feature>
<dbReference type="EMBL" id="JAVHNS010000001">
    <property type="protein sequence ID" value="KAK6363081.1"/>
    <property type="molecule type" value="Genomic_DNA"/>
</dbReference>
<evidence type="ECO:0000313" key="9">
    <source>
        <dbReference type="Proteomes" id="UP001373714"/>
    </source>
</evidence>
<reference evidence="8 9" key="1">
    <citation type="submission" date="2019-10" db="EMBL/GenBank/DDBJ databases">
        <authorList>
            <person name="Palmer J.M."/>
        </authorList>
    </citation>
    <scope>NUCLEOTIDE SEQUENCE [LARGE SCALE GENOMIC DNA]</scope>
    <source>
        <strain evidence="8 9">TWF730</strain>
    </source>
</reference>
<evidence type="ECO:0000313" key="8">
    <source>
        <dbReference type="EMBL" id="KAK6363081.1"/>
    </source>
</evidence>
<dbReference type="InterPro" id="IPR023828">
    <property type="entry name" value="Peptidase_S8_Ser-AS"/>
</dbReference>
<evidence type="ECO:0000259" key="7">
    <source>
        <dbReference type="Pfam" id="PF00082"/>
    </source>
</evidence>
<dbReference type="AlphaFoldDB" id="A0AAV9VN39"/>